<dbReference type="GO" id="GO:0016747">
    <property type="term" value="F:acyltransferase activity, transferring groups other than amino-acyl groups"/>
    <property type="evidence" value="ECO:0007669"/>
    <property type="project" value="InterPro"/>
</dbReference>
<dbReference type="EMBL" id="SBKO01000006">
    <property type="protein sequence ID" value="RXR16284.1"/>
    <property type="molecule type" value="Genomic_DNA"/>
</dbReference>
<dbReference type="Proteomes" id="UP000290283">
    <property type="component" value="Unassembled WGS sequence"/>
</dbReference>
<dbReference type="SUPFAM" id="SSF55729">
    <property type="entry name" value="Acyl-CoA N-acyltransferases (Nat)"/>
    <property type="match status" value="1"/>
</dbReference>
<dbReference type="AlphaFoldDB" id="A0A4Q1K1L1"/>
<evidence type="ECO:0000259" key="1">
    <source>
        <dbReference type="Pfam" id="PF13302"/>
    </source>
</evidence>
<feature type="domain" description="N-acetyltransferase" evidence="1">
    <location>
        <begin position="41"/>
        <end position="151"/>
    </location>
</feature>
<protein>
    <submittedName>
        <fullName evidence="2">N-acetyltransferase</fullName>
    </submittedName>
</protein>
<proteinExistence type="predicted"/>
<dbReference type="Gene3D" id="3.40.630.30">
    <property type="match status" value="1"/>
</dbReference>
<accession>A0A4Q1K1L1</accession>
<dbReference type="Pfam" id="PF13302">
    <property type="entry name" value="Acetyltransf_3"/>
    <property type="match status" value="1"/>
</dbReference>
<name>A0A4Q1K1L1_9FLAO</name>
<reference evidence="3" key="1">
    <citation type="submission" date="2019-01" db="EMBL/GenBank/DDBJ databases">
        <title>Cytophagaceae bacterium strain CAR-16.</title>
        <authorList>
            <person name="Chen W.-M."/>
        </authorList>
    </citation>
    <scope>NUCLEOTIDE SEQUENCE [LARGE SCALE GENOMIC DNA]</scope>
    <source>
        <strain evidence="3">LLJ-11</strain>
    </source>
</reference>
<evidence type="ECO:0000313" key="2">
    <source>
        <dbReference type="EMBL" id="RXR16284.1"/>
    </source>
</evidence>
<keyword evidence="2" id="KW-0808">Transferase</keyword>
<evidence type="ECO:0000313" key="3">
    <source>
        <dbReference type="Proteomes" id="UP000290283"/>
    </source>
</evidence>
<dbReference type="PANTHER" id="PTHR43792:SF13">
    <property type="entry name" value="ACETYLTRANSFERASE"/>
    <property type="match status" value="1"/>
</dbReference>
<sequence>MISSERLSLIPLTASQLQKYVLNDGSLEVELQLEPTNRIISDDLKEALSTTIIPNVANENANYLFSTLWSVVSNAESKIVGDLCFFGAPKENGEIEIGYGTYEDFRGNGYMKDAVALLINWAKSQSKILTIIASTDKSNIASYSILEKNDFIKVSENDTLYNWKLTL</sequence>
<organism evidence="2 3">
    <name type="scientific">Flavobacterium amnicola</name>
    <dbReference type="NCBI Taxonomy" id="2506422"/>
    <lineage>
        <taxon>Bacteria</taxon>
        <taxon>Pseudomonadati</taxon>
        <taxon>Bacteroidota</taxon>
        <taxon>Flavobacteriia</taxon>
        <taxon>Flavobacteriales</taxon>
        <taxon>Flavobacteriaceae</taxon>
        <taxon>Flavobacterium</taxon>
    </lineage>
</organism>
<comment type="caution">
    <text evidence="2">The sequence shown here is derived from an EMBL/GenBank/DDBJ whole genome shotgun (WGS) entry which is preliminary data.</text>
</comment>
<keyword evidence="3" id="KW-1185">Reference proteome</keyword>
<dbReference type="OrthoDB" id="9811523at2"/>
<dbReference type="RefSeq" id="WP_129436562.1">
    <property type="nucleotide sequence ID" value="NZ_SBKO01000006.1"/>
</dbReference>
<dbReference type="InterPro" id="IPR000182">
    <property type="entry name" value="GNAT_dom"/>
</dbReference>
<dbReference type="PANTHER" id="PTHR43792">
    <property type="entry name" value="GNAT FAMILY, PUTATIVE (AFU_ORTHOLOGUE AFUA_3G00765)-RELATED-RELATED"/>
    <property type="match status" value="1"/>
</dbReference>
<dbReference type="InterPro" id="IPR016181">
    <property type="entry name" value="Acyl_CoA_acyltransferase"/>
</dbReference>
<gene>
    <name evidence="2" type="ORF">EQG63_11705</name>
</gene>
<dbReference type="InterPro" id="IPR051531">
    <property type="entry name" value="N-acetyltransferase"/>
</dbReference>